<feature type="non-terminal residue" evidence="2">
    <location>
        <position position="1"/>
    </location>
</feature>
<feature type="compositionally biased region" description="Basic residues" evidence="1">
    <location>
        <begin position="51"/>
        <end position="63"/>
    </location>
</feature>
<reference evidence="2" key="1">
    <citation type="submission" date="2021-02" db="EMBL/GenBank/DDBJ databases">
        <authorList>
            <person name="Nowell W R."/>
        </authorList>
    </citation>
    <scope>NUCLEOTIDE SEQUENCE</scope>
</reference>
<dbReference type="EMBL" id="CAJOBR010063041">
    <property type="protein sequence ID" value="CAF5076700.1"/>
    <property type="molecule type" value="Genomic_DNA"/>
</dbReference>
<evidence type="ECO:0000256" key="1">
    <source>
        <dbReference type="SAM" id="MobiDB-lite"/>
    </source>
</evidence>
<protein>
    <submittedName>
        <fullName evidence="2">Uncharacterized protein</fullName>
    </submittedName>
</protein>
<feature type="region of interest" description="Disordered" evidence="1">
    <location>
        <begin position="27"/>
        <end position="71"/>
    </location>
</feature>
<comment type="caution">
    <text evidence="2">The sequence shown here is derived from an EMBL/GenBank/DDBJ whole genome shotgun (WGS) entry which is preliminary data.</text>
</comment>
<feature type="compositionally biased region" description="Basic residues" evidence="1">
    <location>
        <begin position="31"/>
        <end position="41"/>
    </location>
</feature>
<gene>
    <name evidence="2" type="ORF">QYT958_LOCUS43649</name>
</gene>
<evidence type="ECO:0000313" key="2">
    <source>
        <dbReference type="EMBL" id="CAF5076700.1"/>
    </source>
</evidence>
<evidence type="ECO:0000313" key="3">
    <source>
        <dbReference type="Proteomes" id="UP000663848"/>
    </source>
</evidence>
<proteinExistence type="predicted"/>
<organism evidence="2 3">
    <name type="scientific">Rotaria socialis</name>
    <dbReference type="NCBI Taxonomy" id="392032"/>
    <lineage>
        <taxon>Eukaryota</taxon>
        <taxon>Metazoa</taxon>
        <taxon>Spiralia</taxon>
        <taxon>Gnathifera</taxon>
        <taxon>Rotifera</taxon>
        <taxon>Eurotatoria</taxon>
        <taxon>Bdelloidea</taxon>
        <taxon>Philodinida</taxon>
        <taxon>Philodinidae</taxon>
        <taxon>Rotaria</taxon>
    </lineage>
</organism>
<dbReference type="AlphaFoldDB" id="A0A822DQ00"/>
<sequence>TEPCDPFEPQRLSFFDDIPCIESDFASLNHLQHHHHQHQHQHQQQQQQQQQHHRSRSSGRRYKRECYSMLI</sequence>
<dbReference type="Proteomes" id="UP000663848">
    <property type="component" value="Unassembled WGS sequence"/>
</dbReference>
<name>A0A822DQ00_9BILA</name>
<accession>A0A822DQ00</accession>